<dbReference type="GO" id="GO:0003677">
    <property type="term" value="F:DNA binding"/>
    <property type="evidence" value="ECO:0007669"/>
    <property type="project" value="UniProtKB-KW"/>
</dbReference>
<evidence type="ECO:0000256" key="4">
    <source>
        <dbReference type="ARBA" id="ARBA00023163"/>
    </source>
</evidence>
<dbReference type="Pfam" id="PF03466">
    <property type="entry name" value="LysR_substrate"/>
    <property type="match status" value="1"/>
</dbReference>
<evidence type="ECO:0000259" key="5">
    <source>
        <dbReference type="PROSITE" id="PS50931"/>
    </source>
</evidence>
<protein>
    <submittedName>
        <fullName evidence="6">LysR family transcriptional regulator</fullName>
    </submittedName>
</protein>
<dbReference type="InterPro" id="IPR036390">
    <property type="entry name" value="WH_DNA-bd_sf"/>
</dbReference>
<dbReference type="SUPFAM" id="SSF53850">
    <property type="entry name" value="Periplasmic binding protein-like II"/>
    <property type="match status" value="1"/>
</dbReference>
<keyword evidence="2" id="KW-0805">Transcription regulation</keyword>
<dbReference type="GO" id="GO:0005829">
    <property type="term" value="C:cytosol"/>
    <property type="evidence" value="ECO:0007669"/>
    <property type="project" value="TreeGrafter"/>
</dbReference>
<evidence type="ECO:0000256" key="3">
    <source>
        <dbReference type="ARBA" id="ARBA00023125"/>
    </source>
</evidence>
<dbReference type="Pfam" id="PF00126">
    <property type="entry name" value="HTH_1"/>
    <property type="match status" value="1"/>
</dbReference>
<name>A0AAW9C682_KLUCR</name>
<dbReference type="GO" id="GO:0003700">
    <property type="term" value="F:DNA-binding transcription factor activity"/>
    <property type="evidence" value="ECO:0007669"/>
    <property type="project" value="InterPro"/>
</dbReference>
<feature type="domain" description="HTH lysR-type" evidence="5">
    <location>
        <begin position="3"/>
        <end position="60"/>
    </location>
</feature>
<dbReference type="Proteomes" id="UP001276300">
    <property type="component" value="Unassembled WGS sequence"/>
</dbReference>
<dbReference type="SUPFAM" id="SSF46785">
    <property type="entry name" value="Winged helix' DNA-binding domain"/>
    <property type="match status" value="1"/>
</dbReference>
<evidence type="ECO:0000256" key="2">
    <source>
        <dbReference type="ARBA" id="ARBA00023015"/>
    </source>
</evidence>
<dbReference type="PROSITE" id="PS50931">
    <property type="entry name" value="HTH_LYSR"/>
    <property type="match status" value="1"/>
</dbReference>
<dbReference type="Gene3D" id="3.40.190.290">
    <property type="match status" value="1"/>
</dbReference>
<dbReference type="Gene3D" id="1.10.10.10">
    <property type="entry name" value="Winged helix-like DNA-binding domain superfamily/Winged helix DNA-binding domain"/>
    <property type="match status" value="1"/>
</dbReference>
<keyword evidence="4" id="KW-0804">Transcription</keyword>
<evidence type="ECO:0000313" key="6">
    <source>
        <dbReference type="EMBL" id="MDW3777028.1"/>
    </source>
</evidence>
<sequence length="294" mass="32077">MRLDIADMRLFVCIADAGSITGGARRANLALASASERLKNIELDAGVSLLVRHPRGIGLTDAGQIFAQRARLILTQREQLKAELAAFANGSRGKIKLYANTAAIAEFLPPRLSKWLSEHPSLAIELEERTSVDIVHLIASGIAEAGLVSDAVNAQDLTLTPIADDRLVLIVPPHHPLSHADGLSLSDVVTEPFIALYPGNALQENISQHAAELGHHLNYRIRMSSFDGFCEMVSNGIGVGIVPESVADRFRHKFPFTKRLLTDPWAKRKICLCFKSQAALSPAMSRLLKFLKHT</sequence>
<reference evidence="6" key="1">
    <citation type="journal article" date="2023" name="J Glob Antimicrob Resist">
        <title>Emergence of NDM-1 and KPC-3 carbapenemases in Kluyvera cryocrescens: Investigating genetic heterogeneity and acquisition routes of blaNDM-1 in Enterobacterales species in Portugal.</title>
        <authorList>
            <person name="Loiodice M."/>
            <person name="Ribeiro M."/>
            <person name="Peixe L."/>
            <person name="Novais A."/>
        </authorList>
    </citation>
    <scope>NUCLEOTIDE SEQUENCE</scope>
    <source>
        <strain evidence="6">K629</strain>
    </source>
</reference>
<accession>A0AAW9C682</accession>
<comment type="caution">
    <text evidence="6">The sequence shown here is derived from an EMBL/GenBank/DDBJ whole genome shotgun (WGS) entry which is preliminary data.</text>
</comment>
<proteinExistence type="inferred from homology"/>
<evidence type="ECO:0000313" key="7">
    <source>
        <dbReference type="Proteomes" id="UP001276300"/>
    </source>
</evidence>
<evidence type="ECO:0000256" key="1">
    <source>
        <dbReference type="ARBA" id="ARBA00009437"/>
    </source>
</evidence>
<comment type="similarity">
    <text evidence="1">Belongs to the LysR transcriptional regulatory family.</text>
</comment>
<dbReference type="EMBL" id="JAUEQX010000007">
    <property type="protein sequence ID" value="MDW3777028.1"/>
    <property type="molecule type" value="Genomic_DNA"/>
</dbReference>
<dbReference type="CDD" id="cd08421">
    <property type="entry name" value="PBP2_LTTR_like_1"/>
    <property type="match status" value="1"/>
</dbReference>
<keyword evidence="3" id="KW-0238">DNA-binding</keyword>
<dbReference type="RefSeq" id="WP_061279761.1">
    <property type="nucleotide sequence ID" value="NZ_DAMAZS010000001.1"/>
</dbReference>
<organism evidence="6 7">
    <name type="scientific">Kluyvera cryocrescens</name>
    <name type="common">Kluyvera citrophila</name>
    <dbReference type="NCBI Taxonomy" id="580"/>
    <lineage>
        <taxon>Bacteria</taxon>
        <taxon>Pseudomonadati</taxon>
        <taxon>Pseudomonadota</taxon>
        <taxon>Gammaproteobacteria</taxon>
        <taxon>Enterobacterales</taxon>
        <taxon>Enterobacteriaceae</taxon>
        <taxon>Kluyvera</taxon>
    </lineage>
</organism>
<dbReference type="InterPro" id="IPR050950">
    <property type="entry name" value="HTH-type_LysR_regulators"/>
</dbReference>
<dbReference type="AlphaFoldDB" id="A0AAW9C682"/>
<dbReference type="InterPro" id="IPR005119">
    <property type="entry name" value="LysR_subst-bd"/>
</dbReference>
<dbReference type="GeneID" id="99776162"/>
<dbReference type="InterPro" id="IPR000847">
    <property type="entry name" value="LysR_HTH_N"/>
</dbReference>
<gene>
    <name evidence="6" type="ORF">QWU01_09415</name>
</gene>
<dbReference type="PANTHER" id="PTHR30419">
    <property type="entry name" value="HTH-TYPE TRANSCRIPTIONAL REGULATOR YBHD"/>
    <property type="match status" value="1"/>
</dbReference>
<dbReference type="InterPro" id="IPR036388">
    <property type="entry name" value="WH-like_DNA-bd_sf"/>
</dbReference>
<dbReference type="PANTHER" id="PTHR30419:SF2">
    <property type="entry name" value="LYSR FAMILY TRANSCRIPTIONAL REGULATOR"/>
    <property type="match status" value="1"/>
</dbReference>